<dbReference type="Pfam" id="PF12937">
    <property type="entry name" value="F-box-like"/>
    <property type="match status" value="1"/>
</dbReference>
<dbReference type="PANTHER" id="PTHR42057">
    <property type="entry name" value="F-BOX DOMAIN PROTEIN (AFU_ORTHOLOGUE AFUA_4G00200)"/>
    <property type="match status" value="1"/>
</dbReference>
<name>A0A6A6IQC9_9PLEO</name>
<dbReference type="GeneID" id="54586338"/>
<keyword evidence="3" id="KW-1185">Reference proteome</keyword>
<dbReference type="CDD" id="cd09917">
    <property type="entry name" value="F-box_SF"/>
    <property type="match status" value="1"/>
</dbReference>
<accession>A0A6A6IQC9</accession>
<dbReference type="InterPro" id="IPR001810">
    <property type="entry name" value="F-box_dom"/>
</dbReference>
<organism evidence="2 3">
    <name type="scientific">Trematosphaeria pertusa</name>
    <dbReference type="NCBI Taxonomy" id="390896"/>
    <lineage>
        <taxon>Eukaryota</taxon>
        <taxon>Fungi</taxon>
        <taxon>Dikarya</taxon>
        <taxon>Ascomycota</taxon>
        <taxon>Pezizomycotina</taxon>
        <taxon>Dothideomycetes</taxon>
        <taxon>Pleosporomycetidae</taxon>
        <taxon>Pleosporales</taxon>
        <taxon>Massarineae</taxon>
        <taxon>Trematosphaeriaceae</taxon>
        <taxon>Trematosphaeria</taxon>
    </lineage>
</organism>
<dbReference type="AlphaFoldDB" id="A0A6A6IQC9"/>
<dbReference type="InterPro" id="IPR036047">
    <property type="entry name" value="F-box-like_dom_sf"/>
</dbReference>
<dbReference type="Gene3D" id="1.20.1280.50">
    <property type="match status" value="1"/>
</dbReference>
<dbReference type="SUPFAM" id="SSF52047">
    <property type="entry name" value="RNI-like"/>
    <property type="match status" value="1"/>
</dbReference>
<evidence type="ECO:0000259" key="1">
    <source>
        <dbReference type="PROSITE" id="PS50181"/>
    </source>
</evidence>
<dbReference type="SUPFAM" id="SSF81383">
    <property type="entry name" value="F-box domain"/>
    <property type="match status" value="1"/>
</dbReference>
<gene>
    <name evidence="2" type="ORF">BU26DRAFT_562225</name>
</gene>
<dbReference type="EMBL" id="ML987192">
    <property type="protein sequence ID" value="KAF2252489.1"/>
    <property type="molecule type" value="Genomic_DNA"/>
</dbReference>
<reference evidence="2" key="1">
    <citation type="journal article" date="2020" name="Stud. Mycol.">
        <title>101 Dothideomycetes genomes: a test case for predicting lifestyles and emergence of pathogens.</title>
        <authorList>
            <person name="Haridas S."/>
            <person name="Albert R."/>
            <person name="Binder M."/>
            <person name="Bloem J."/>
            <person name="Labutti K."/>
            <person name="Salamov A."/>
            <person name="Andreopoulos B."/>
            <person name="Baker S."/>
            <person name="Barry K."/>
            <person name="Bills G."/>
            <person name="Bluhm B."/>
            <person name="Cannon C."/>
            <person name="Castanera R."/>
            <person name="Culley D."/>
            <person name="Daum C."/>
            <person name="Ezra D."/>
            <person name="Gonzalez J."/>
            <person name="Henrissat B."/>
            <person name="Kuo A."/>
            <person name="Liang C."/>
            <person name="Lipzen A."/>
            <person name="Lutzoni F."/>
            <person name="Magnuson J."/>
            <person name="Mondo S."/>
            <person name="Nolan M."/>
            <person name="Ohm R."/>
            <person name="Pangilinan J."/>
            <person name="Park H.-J."/>
            <person name="Ramirez L."/>
            <person name="Alfaro M."/>
            <person name="Sun H."/>
            <person name="Tritt A."/>
            <person name="Yoshinaga Y."/>
            <person name="Zwiers L.-H."/>
            <person name="Turgeon B."/>
            <person name="Goodwin S."/>
            <person name="Spatafora J."/>
            <person name="Crous P."/>
            <person name="Grigoriev I."/>
        </authorList>
    </citation>
    <scope>NUCLEOTIDE SEQUENCE</scope>
    <source>
        <strain evidence="2">CBS 122368</strain>
    </source>
</reference>
<protein>
    <recommendedName>
        <fullName evidence="1">F-box domain-containing protein</fullName>
    </recommendedName>
</protein>
<evidence type="ECO:0000313" key="3">
    <source>
        <dbReference type="Proteomes" id="UP000800094"/>
    </source>
</evidence>
<proteinExistence type="predicted"/>
<dbReference type="PANTHER" id="PTHR42057:SF2">
    <property type="entry name" value="F-BOX DOMAIN PROTEIN (AFU_ORTHOLOGUE AFUA_4G00200)-RELATED"/>
    <property type="match status" value="1"/>
</dbReference>
<dbReference type="RefSeq" id="XP_033687493.1">
    <property type="nucleotide sequence ID" value="XM_033833008.1"/>
</dbReference>
<sequence>MSFFRVFKFFIGYKSPLIPYLPDEILLEIFGYLDHPSLQNVRLVNRAFYASATEILFAELRSSVLSSPYVVERVESIQNAGGLSQLVRAVRLVPNGDLVWEADSPIGLSISDRDQTNDLVKCAYEATVAFPNLHTIAVDLSHLGPVDHKTLLNQLAPLEPPIWALSQLFRSISRNNGIPLTEPKIRSLELTNVAPTLSLYKNFYRTEDFRTVMKGIKHLKLSINAWVVDPRWETFGCDFPYTYAPHEFMSFFPKAYLDNSSNLQELTLQFKEYAGLYPKLDLRGLSCPSLTVLKLCKVVVLPRRIFECILSLSRTLKTLYLVSCPLLVVLETTMALDRELYPVAGQSTNYGSTCPKYVTRCRYRDVFDRLREGLPKLTEFIVGELDEDTPDATPDSEQDNASIATTASSQPAYQRWISSAIPHIPFTGAFPIIILLAVWDVVTSSFKKNRPPPPATPSRPAHQRPPSPATSHIIFAVAFPITILLAFWDTVFCAFKNNCHPLPYSPPPLRPTVAETLQSRSFDWKISVGLRRERYKIYSKGHYEDPGGEFHNANLGGDAAALVRLWRHTGQRAEAEDVEAKYGLGAGYRDYWRGEEVDGLVWVV</sequence>
<dbReference type="OrthoDB" id="3140657at2759"/>
<dbReference type="PROSITE" id="PS50181">
    <property type="entry name" value="FBOX"/>
    <property type="match status" value="1"/>
</dbReference>
<dbReference type="Proteomes" id="UP000800094">
    <property type="component" value="Unassembled WGS sequence"/>
</dbReference>
<evidence type="ECO:0000313" key="2">
    <source>
        <dbReference type="EMBL" id="KAF2252489.1"/>
    </source>
</evidence>
<feature type="domain" description="F-box" evidence="1">
    <location>
        <begin position="15"/>
        <end position="60"/>
    </location>
</feature>